<keyword evidence="1" id="KW-0349">Heme</keyword>
<evidence type="ECO:0008006" key="6">
    <source>
        <dbReference type="Google" id="ProtNLM"/>
    </source>
</evidence>
<dbReference type="InterPro" id="IPR016053">
    <property type="entry name" value="Haem_Oase-like"/>
</dbReference>
<evidence type="ECO:0000256" key="3">
    <source>
        <dbReference type="ARBA" id="ARBA00023004"/>
    </source>
</evidence>
<evidence type="ECO:0000256" key="2">
    <source>
        <dbReference type="ARBA" id="ARBA00022723"/>
    </source>
</evidence>
<dbReference type="Pfam" id="PF01126">
    <property type="entry name" value="Heme_oxygenase"/>
    <property type="match status" value="1"/>
</dbReference>
<keyword evidence="2" id="KW-0479">Metal-binding</keyword>
<dbReference type="InterPro" id="IPR002051">
    <property type="entry name" value="Haem_Oase"/>
</dbReference>
<reference evidence="4" key="2">
    <citation type="journal article" date="2023" name="IMA Fungus">
        <title>Comparative genomic study of the Penicillium genus elucidates a diverse pangenome and 15 lateral gene transfer events.</title>
        <authorList>
            <person name="Petersen C."/>
            <person name="Sorensen T."/>
            <person name="Nielsen M.R."/>
            <person name="Sondergaard T.E."/>
            <person name="Sorensen J.L."/>
            <person name="Fitzpatrick D.A."/>
            <person name="Frisvad J.C."/>
            <person name="Nielsen K.L."/>
        </authorList>
    </citation>
    <scope>NUCLEOTIDE SEQUENCE</scope>
    <source>
        <strain evidence="4">IBT 16125</strain>
    </source>
</reference>
<dbReference type="PANTHER" id="PTHR10720:SF0">
    <property type="entry name" value="HEME OXYGENASE"/>
    <property type="match status" value="1"/>
</dbReference>
<dbReference type="RefSeq" id="XP_056764519.1">
    <property type="nucleotide sequence ID" value="XM_056911693.1"/>
</dbReference>
<dbReference type="GO" id="GO:0004392">
    <property type="term" value="F:heme oxygenase (decyclizing) activity"/>
    <property type="evidence" value="ECO:0007669"/>
    <property type="project" value="InterPro"/>
</dbReference>
<gene>
    <name evidence="4" type="ORF">N7458_008311</name>
</gene>
<name>A0AAD6C2U8_9EURO</name>
<evidence type="ECO:0000313" key="5">
    <source>
        <dbReference type="Proteomes" id="UP001213681"/>
    </source>
</evidence>
<organism evidence="4 5">
    <name type="scientific">Penicillium daleae</name>
    <dbReference type="NCBI Taxonomy" id="63821"/>
    <lineage>
        <taxon>Eukaryota</taxon>
        <taxon>Fungi</taxon>
        <taxon>Dikarya</taxon>
        <taxon>Ascomycota</taxon>
        <taxon>Pezizomycotina</taxon>
        <taxon>Eurotiomycetes</taxon>
        <taxon>Eurotiomycetidae</taxon>
        <taxon>Eurotiales</taxon>
        <taxon>Aspergillaceae</taxon>
        <taxon>Penicillium</taxon>
    </lineage>
</organism>
<proteinExistence type="predicted"/>
<evidence type="ECO:0000256" key="1">
    <source>
        <dbReference type="ARBA" id="ARBA00022617"/>
    </source>
</evidence>
<dbReference type="SUPFAM" id="SSF48613">
    <property type="entry name" value="Heme oxygenase-like"/>
    <property type="match status" value="1"/>
</dbReference>
<protein>
    <recommendedName>
        <fullName evidence="6">Heme oxygenase-like protein</fullName>
    </recommendedName>
</protein>
<comment type="caution">
    <text evidence="4">The sequence shown here is derived from an EMBL/GenBank/DDBJ whole genome shotgun (WGS) entry which is preliminary data.</text>
</comment>
<dbReference type="AlphaFoldDB" id="A0AAD6C2U8"/>
<keyword evidence="3" id="KW-0408">Iron</keyword>
<evidence type="ECO:0000313" key="4">
    <source>
        <dbReference type="EMBL" id="KAJ5444439.1"/>
    </source>
</evidence>
<sequence length="273" mass="30623">MTTGDLLAKLRATIKDPHTLIHKLNLSRIPLCLPPKTESPSLYLLGLSRYAEIFYSIEASWLSIIGDPVDWISQDTTTTTKENNPSAPLNATRIQNMLRMLYTPELPRTKALEDDLRFLSALCPPDTPETNVLLQSLKDRDTGQRIGQEIRQRIQDKPHILVAYVWILYSALLYGGRDIRALLLKAGPEFWGLSDAEISSCRRASCPGLSFWHVDDGGGEVKARLRARLADVERVLSAQEQQDILDEAGRVFGLLEMLTRSLDEDVELLNASV</sequence>
<dbReference type="EMBL" id="JAPVEA010000007">
    <property type="protein sequence ID" value="KAJ5444439.1"/>
    <property type="molecule type" value="Genomic_DNA"/>
</dbReference>
<dbReference type="GO" id="GO:0046872">
    <property type="term" value="F:metal ion binding"/>
    <property type="evidence" value="ECO:0007669"/>
    <property type="project" value="UniProtKB-KW"/>
</dbReference>
<dbReference type="CDD" id="cd19165">
    <property type="entry name" value="HemeO"/>
    <property type="match status" value="1"/>
</dbReference>
<dbReference type="PANTHER" id="PTHR10720">
    <property type="entry name" value="HEME OXYGENASE"/>
    <property type="match status" value="1"/>
</dbReference>
<dbReference type="Proteomes" id="UP001213681">
    <property type="component" value="Unassembled WGS sequence"/>
</dbReference>
<dbReference type="GeneID" id="81601936"/>
<accession>A0AAD6C2U8</accession>
<keyword evidence="5" id="KW-1185">Reference proteome</keyword>
<dbReference type="InterPro" id="IPR016084">
    <property type="entry name" value="Haem_Oase-like_multi-hlx"/>
</dbReference>
<dbReference type="Gene3D" id="1.20.910.10">
    <property type="entry name" value="Heme oxygenase-like"/>
    <property type="match status" value="1"/>
</dbReference>
<reference evidence="4" key="1">
    <citation type="submission" date="2022-12" db="EMBL/GenBank/DDBJ databases">
        <authorList>
            <person name="Petersen C."/>
        </authorList>
    </citation>
    <scope>NUCLEOTIDE SEQUENCE</scope>
    <source>
        <strain evidence="4">IBT 16125</strain>
    </source>
</reference>
<dbReference type="GO" id="GO:0006788">
    <property type="term" value="P:heme oxidation"/>
    <property type="evidence" value="ECO:0007669"/>
    <property type="project" value="InterPro"/>
</dbReference>